<dbReference type="EMBL" id="MN739427">
    <property type="protein sequence ID" value="QHT04375.1"/>
    <property type="molecule type" value="Genomic_DNA"/>
</dbReference>
<feature type="transmembrane region" description="Helical" evidence="6">
    <location>
        <begin position="171"/>
        <end position="189"/>
    </location>
</feature>
<proteinExistence type="inferred from homology"/>
<evidence type="ECO:0000256" key="1">
    <source>
        <dbReference type="ARBA" id="ARBA00004141"/>
    </source>
</evidence>
<reference evidence="7" key="1">
    <citation type="journal article" date="2020" name="Nature">
        <title>Giant virus diversity and host interactions through global metagenomics.</title>
        <authorList>
            <person name="Schulz F."/>
            <person name="Roux S."/>
            <person name="Paez-Espino D."/>
            <person name="Jungbluth S."/>
            <person name="Walsh D.A."/>
            <person name="Denef V.J."/>
            <person name="McMahon K.D."/>
            <person name="Konstantinidis K.T."/>
            <person name="Eloe-Fadrosh E.A."/>
            <person name="Kyrpides N.C."/>
            <person name="Woyke T."/>
        </authorList>
    </citation>
    <scope>NUCLEOTIDE SEQUENCE</scope>
    <source>
        <strain evidence="7">GVMAG-M-3300021185-45</strain>
    </source>
</reference>
<feature type="transmembrane region" description="Helical" evidence="6">
    <location>
        <begin position="12"/>
        <end position="29"/>
    </location>
</feature>
<keyword evidence="5 6" id="KW-0472">Membrane</keyword>
<dbReference type="Pfam" id="PF01036">
    <property type="entry name" value="Bac_rhodopsin"/>
    <property type="match status" value="1"/>
</dbReference>
<evidence type="ECO:0000256" key="3">
    <source>
        <dbReference type="ARBA" id="ARBA00022692"/>
    </source>
</evidence>
<keyword evidence="3 6" id="KW-0812">Transmembrane</keyword>
<accession>A0A6C0CLM4</accession>
<dbReference type="InterPro" id="IPR001425">
    <property type="entry name" value="Arc/bac/fun_rhodopsins"/>
</dbReference>
<sequence>MDILIYNSALSSLLVQFIIGIFSLYGLTISLDKDKQILNEILLLETVVQIVEFSFYVWLVFNFSNIKVNISLIRYFDWFITTPTMLFSTICFFIYQTDKPEILTLRSIFYDNINVILPIFAFNAFMLILGFLGELKLIKKYLATIFGFFGLIGAFYLIYRNFVGEKLINNYLFWFNFILWSLYGLAYMLSFKNKNIFYNILDVFSKNINGLFILAYILYVKYN</sequence>
<comment type="similarity">
    <text evidence="2">Belongs to the archaeal/bacterial/fungal opsin family.</text>
</comment>
<dbReference type="AlphaFoldDB" id="A0A6C0CLM4"/>
<organism evidence="7">
    <name type="scientific">viral metagenome</name>
    <dbReference type="NCBI Taxonomy" id="1070528"/>
    <lineage>
        <taxon>unclassified sequences</taxon>
        <taxon>metagenomes</taxon>
        <taxon>organismal metagenomes</taxon>
    </lineage>
</organism>
<dbReference type="SUPFAM" id="SSF81321">
    <property type="entry name" value="Family A G protein-coupled receptor-like"/>
    <property type="match status" value="1"/>
</dbReference>
<feature type="transmembrane region" description="Helical" evidence="6">
    <location>
        <begin position="75"/>
        <end position="95"/>
    </location>
</feature>
<evidence type="ECO:0000256" key="5">
    <source>
        <dbReference type="ARBA" id="ARBA00023136"/>
    </source>
</evidence>
<dbReference type="SMART" id="SM01021">
    <property type="entry name" value="Bac_rhodopsin"/>
    <property type="match status" value="1"/>
</dbReference>
<feature type="transmembrane region" description="Helical" evidence="6">
    <location>
        <begin position="41"/>
        <end position="63"/>
    </location>
</feature>
<comment type="subcellular location">
    <subcellularLocation>
        <location evidence="1">Membrane</location>
        <topology evidence="1">Multi-pass membrane protein</topology>
    </subcellularLocation>
</comment>
<name>A0A6C0CLM4_9ZZZZ</name>
<feature type="transmembrane region" description="Helical" evidence="6">
    <location>
        <begin position="115"/>
        <end position="132"/>
    </location>
</feature>
<evidence type="ECO:0000256" key="6">
    <source>
        <dbReference type="SAM" id="Phobius"/>
    </source>
</evidence>
<protein>
    <submittedName>
        <fullName evidence="7">Uncharacterized protein</fullName>
    </submittedName>
</protein>
<evidence type="ECO:0000256" key="4">
    <source>
        <dbReference type="ARBA" id="ARBA00022989"/>
    </source>
</evidence>
<evidence type="ECO:0000256" key="2">
    <source>
        <dbReference type="ARBA" id="ARBA00008130"/>
    </source>
</evidence>
<dbReference type="GO" id="GO:0016020">
    <property type="term" value="C:membrane"/>
    <property type="evidence" value="ECO:0007669"/>
    <property type="project" value="UniProtKB-SubCell"/>
</dbReference>
<feature type="transmembrane region" description="Helical" evidence="6">
    <location>
        <begin position="196"/>
        <end position="219"/>
    </location>
</feature>
<evidence type="ECO:0000313" key="7">
    <source>
        <dbReference type="EMBL" id="QHT04375.1"/>
    </source>
</evidence>
<keyword evidence="4 6" id="KW-1133">Transmembrane helix</keyword>
<feature type="transmembrane region" description="Helical" evidence="6">
    <location>
        <begin position="141"/>
        <end position="159"/>
    </location>
</feature>
<dbReference type="Gene3D" id="1.20.1070.10">
    <property type="entry name" value="Rhodopsin 7-helix transmembrane proteins"/>
    <property type="match status" value="1"/>
</dbReference>